<dbReference type="EC" id="2.7.11.1" evidence="3"/>
<proteinExistence type="inferred from homology"/>
<comment type="catalytic activity">
    <reaction evidence="11">
        <text>L-seryl-[protein] + ATP = O-phospho-L-seryl-[protein] + ADP + H(+)</text>
        <dbReference type="Rhea" id="RHEA:17989"/>
        <dbReference type="Rhea" id="RHEA-COMP:9863"/>
        <dbReference type="Rhea" id="RHEA-COMP:11604"/>
        <dbReference type="ChEBI" id="CHEBI:15378"/>
        <dbReference type="ChEBI" id="CHEBI:29999"/>
        <dbReference type="ChEBI" id="CHEBI:30616"/>
        <dbReference type="ChEBI" id="CHEBI:83421"/>
        <dbReference type="ChEBI" id="CHEBI:456216"/>
        <dbReference type="EC" id="2.7.11.1"/>
    </reaction>
</comment>
<dbReference type="STRING" id="461836.A0A0L0DVA6"/>
<dbReference type="Pfam" id="PF12796">
    <property type="entry name" value="Ank_2"/>
    <property type="match status" value="1"/>
</dbReference>
<evidence type="ECO:0000256" key="7">
    <source>
        <dbReference type="ARBA" id="ARBA00022777"/>
    </source>
</evidence>
<evidence type="ECO:0000256" key="13">
    <source>
        <dbReference type="PROSITE-ProRule" id="PRU10141"/>
    </source>
</evidence>
<comment type="similarity">
    <text evidence="2">Belongs to the protein kinase superfamily. TKL Ser/Thr protein kinase family.</text>
</comment>
<evidence type="ECO:0000256" key="2">
    <source>
        <dbReference type="ARBA" id="ARBA00005843"/>
    </source>
</evidence>
<dbReference type="CDD" id="cd13999">
    <property type="entry name" value="STKc_MAP3K-like"/>
    <property type="match status" value="1"/>
</dbReference>
<dbReference type="InterPro" id="IPR051681">
    <property type="entry name" value="Ser/Thr_Kinases-Pseudokinases"/>
</dbReference>
<feature type="compositionally biased region" description="Low complexity" evidence="14">
    <location>
        <begin position="151"/>
        <end position="186"/>
    </location>
</feature>
<keyword evidence="7 16" id="KW-0418">Kinase</keyword>
<evidence type="ECO:0000256" key="3">
    <source>
        <dbReference type="ARBA" id="ARBA00012513"/>
    </source>
</evidence>
<keyword evidence="9" id="KW-0472">Membrane</keyword>
<dbReference type="AlphaFoldDB" id="A0A0L0DVA6"/>
<feature type="repeat" description="ANK" evidence="12">
    <location>
        <begin position="98"/>
        <end position="130"/>
    </location>
</feature>
<dbReference type="PROSITE" id="PS50297">
    <property type="entry name" value="ANK_REP_REGION"/>
    <property type="match status" value="2"/>
</dbReference>
<dbReference type="InterPro" id="IPR036770">
    <property type="entry name" value="Ankyrin_rpt-contain_sf"/>
</dbReference>
<evidence type="ECO:0000256" key="9">
    <source>
        <dbReference type="ARBA" id="ARBA00023136"/>
    </source>
</evidence>
<dbReference type="Gene3D" id="1.10.510.10">
    <property type="entry name" value="Transferase(Phosphotransferase) domain 1"/>
    <property type="match status" value="1"/>
</dbReference>
<dbReference type="eggNOG" id="KOG0195">
    <property type="taxonomic scope" value="Eukaryota"/>
</dbReference>
<dbReference type="PRINTS" id="PR00109">
    <property type="entry name" value="TYRKINASE"/>
</dbReference>
<dbReference type="Gene3D" id="3.30.200.20">
    <property type="entry name" value="Phosphorylase Kinase, domain 1"/>
    <property type="match status" value="1"/>
</dbReference>
<keyword evidence="17" id="KW-1185">Reference proteome</keyword>
<dbReference type="OrthoDB" id="339325at2759"/>
<dbReference type="InterPro" id="IPR017441">
    <property type="entry name" value="Protein_kinase_ATP_BS"/>
</dbReference>
<keyword evidence="6 13" id="KW-0547">Nucleotide-binding</keyword>
<keyword evidence="4" id="KW-0723">Serine/threonine-protein kinase</keyword>
<keyword evidence="5" id="KW-0808">Transferase</keyword>
<keyword evidence="12" id="KW-0040">ANK repeat</keyword>
<dbReference type="FunFam" id="3.30.200.20:FF:000060">
    <property type="entry name" value="Serine/threonine-protein kinase isoform 1"/>
    <property type="match status" value="1"/>
</dbReference>
<evidence type="ECO:0000313" key="16">
    <source>
        <dbReference type="EMBL" id="KNC56031.1"/>
    </source>
</evidence>
<dbReference type="PROSITE" id="PS00107">
    <property type="entry name" value="PROTEIN_KINASE_ATP"/>
    <property type="match status" value="1"/>
</dbReference>
<dbReference type="GeneID" id="25561754"/>
<dbReference type="Pfam" id="PF07714">
    <property type="entry name" value="PK_Tyr_Ser-Thr"/>
    <property type="match status" value="1"/>
</dbReference>
<feature type="binding site" evidence="13">
    <location>
        <position position="284"/>
    </location>
    <ligand>
        <name>ATP</name>
        <dbReference type="ChEBI" id="CHEBI:30616"/>
    </ligand>
</feature>
<dbReference type="PANTHER" id="PTHR44329:SF298">
    <property type="entry name" value="MIXED LINEAGE KINASE DOMAIN-LIKE PROTEIN"/>
    <property type="match status" value="1"/>
</dbReference>
<dbReference type="SUPFAM" id="SSF56112">
    <property type="entry name" value="Protein kinase-like (PK-like)"/>
    <property type="match status" value="1"/>
</dbReference>
<dbReference type="SMART" id="SM00248">
    <property type="entry name" value="ANK"/>
    <property type="match status" value="3"/>
</dbReference>
<evidence type="ECO:0000256" key="8">
    <source>
        <dbReference type="ARBA" id="ARBA00022840"/>
    </source>
</evidence>
<dbReference type="GO" id="GO:0004674">
    <property type="term" value="F:protein serine/threonine kinase activity"/>
    <property type="evidence" value="ECO:0007669"/>
    <property type="project" value="UniProtKB-KW"/>
</dbReference>
<dbReference type="GO" id="GO:0016020">
    <property type="term" value="C:membrane"/>
    <property type="evidence" value="ECO:0007669"/>
    <property type="project" value="UniProtKB-SubCell"/>
</dbReference>
<evidence type="ECO:0000256" key="4">
    <source>
        <dbReference type="ARBA" id="ARBA00022527"/>
    </source>
</evidence>
<dbReference type="SMART" id="SM00220">
    <property type="entry name" value="S_TKc"/>
    <property type="match status" value="1"/>
</dbReference>
<evidence type="ECO:0000256" key="5">
    <source>
        <dbReference type="ARBA" id="ARBA00022679"/>
    </source>
</evidence>
<keyword evidence="8 13" id="KW-0067">ATP-binding</keyword>
<dbReference type="FunFam" id="1.10.510.10:FF:000476">
    <property type="entry name" value="PAS domain-containing protein tyrosine kinase family protein"/>
    <property type="match status" value="1"/>
</dbReference>
<dbReference type="InterPro" id="IPR001245">
    <property type="entry name" value="Ser-Thr/Tyr_kinase_cat_dom"/>
</dbReference>
<dbReference type="Proteomes" id="UP000054408">
    <property type="component" value="Unassembled WGS sequence"/>
</dbReference>
<dbReference type="PROSITE" id="PS50088">
    <property type="entry name" value="ANK_REPEAT"/>
    <property type="match status" value="3"/>
</dbReference>
<evidence type="ECO:0000259" key="15">
    <source>
        <dbReference type="PROSITE" id="PS50011"/>
    </source>
</evidence>
<sequence length="511" mass="55109">MNIHSAAAQGNVARVNYWLQMGRPVDEKDEHGFTPLHWAARKGHQEVVTRLVQLRANANERNCASDTALHYAASEGHFLIARMLCESAGADVNAKNRHGNTPLHYACFWRHQQVAEYLVSRGAGPTILNMDAKSPLDLASPAMVGTLSSMGASAGTSATPSSVSPGMGSPAGMSGMGSPMGISPGTPVSPAPPPSDMGGGDADADAADAASAMLDDLLGDSNVDLSVLGLTSTTSSSSGAPAAPVKHDWEIEMADVEFGRFLGRGAFGEVWYGVWRGTEVAIKKLLEQKLSPQALEEFQGEVEIMSKLRHPNVTLFMGACLEASSMCLLTEYLDRGSLYSVLHDPSCDMDWALLVRMATDAAKGMAYLHGNKPPIIHRDLKSLNLLVDTNWTVKITDFGLTTAKEASGTMTQCGTPQWMAPEVLRNEPYDYKADIYSFAIVLWEMATRQIPYEGMNPMQVGMKVLLEGLRPVIPGYVPKPFETLIVACWDADPAARPDFKDILTNLRAIKV</sequence>
<dbReference type="PIRSF" id="PIRSF000654">
    <property type="entry name" value="Integrin-linked_kinase"/>
    <property type="match status" value="1"/>
</dbReference>
<evidence type="ECO:0000256" key="14">
    <source>
        <dbReference type="SAM" id="MobiDB-lite"/>
    </source>
</evidence>
<dbReference type="RefSeq" id="XP_013761075.1">
    <property type="nucleotide sequence ID" value="XM_013905621.1"/>
</dbReference>
<dbReference type="GO" id="GO:0005524">
    <property type="term" value="F:ATP binding"/>
    <property type="evidence" value="ECO:0007669"/>
    <property type="project" value="UniProtKB-UniRule"/>
</dbReference>
<feature type="region of interest" description="Disordered" evidence="14">
    <location>
        <begin position="151"/>
        <end position="204"/>
    </location>
</feature>
<dbReference type="InterPro" id="IPR002110">
    <property type="entry name" value="Ankyrin_rpt"/>
</dbReference>
<reference evidence="16 17" key="1">
    <citation type="submission" date="2010-05" db="EMBL/GenBank/DDBJ databases">
        <title>The Genome Sequence of Thecamonas trahens ATCC 50062.</title>
        <authorList>
            <consortium name="The Broad Institute Genome Sequencing Platform"/>
            <person name="Russ C."/>
            <person name="Cuomo C."/>
            <person name="Shea T."/>
            <person name="Young S.K."/>
            <person name="Zeng Q."/>
            <person name="Koehrsen M."/>
            <person name="Haas B."/>
            <person name="Borodovsky M."/>
            <person name="Guigo R."/>
            <person name="Alvarado L."/>
            <person name="Berlin A."/>
            <person name="Bochicchio J."/>
            <person name="Borenstein D."/>
            <person name="Chapman S."/>
            <person name="Chen Z."/>
            <person name="Freedman E."/>
            <person name="Gellesch M."/>
            <person name="Goldberg J."/>
            <person name="Griggs A."/>
            <person name="Gujja S."/>
            <person name="Heilman E."/>
            <person name="Heiman D."/>
            <person name="Hepburn T."/>
            <person name="Howarth C."/>
            <person name="Jen D."/>
            <person name="Larson L."/>
            <person name="Mehta T."/>
            <person name="Park D."/>
            <person name="Pearson M."/>
            <person name="Roberts A."/>
            <person name="Saif S."/>
            <person name="Shenoy N."/>
            <person name="Sisk P."/>
            <person name="Stolte C."/>
            <person name="Sykes S."/>
            <person name="Thomson T."/>
            <person name="Walk T."/>
            <person name="White J."/>
            <person name="Yandava C."/>
            <person name="Burger G."/>
            <person name="Gray M.W."/>
            <person name="Holland P.W.H."/>
            <person name="King N."/>
            <person name="Lang F.B.F."/>
            <person name="Roger A.J."/>
            <person name="Ruiz-Trillo I."/>
            <person name="Lander E."/>
            <person name="Nusbaum C."/>
        </authorList>
    </citation>
    <scope>NUCLEOTIDE SEQUENCE [LARGE SCALE GENOMIC DNA]</scope>
    <source>
        <strain evidence="16 17">ATCC 50062</strain>
    </source>
</reference>
<feature type="domain" description="Protein kinase" evidence="15">
    <location>
        <begin position="256"/>
        <end position="509"/>
    </location>
</feature>
<organism evidence="16 17">
    <name type="scientific">Thecamonas trahens ATCC 50062</name>
    <dbReference type="NCBI Taxonomy" id="461836"/>
    <lineage>
        <taxon>Eukaryota</taxon>
        <taxon>Apusozoa</taxon>
        <taxon>Apusomonadida</taxon>
        <taxon>Apusomonadidae</taxon>
        <taxon>Thecamonas</taxon>
    </lineage>
</organism>
<dbReference type="OMA" id="MEFCAHF"/>
<comment type="catalytic activity">
    <reaction evidence="10">
        <text>L-threonyl-[protein] + ATP = O-phospho-L-threonyl-[protein] + ADP + H(+)</text>
        <dbReference type="Rhea" id="RHEA:46608"/>
        <dbReference type="Rhea" id="RHEA-COMP:11060"/>
        <dbReference type="Rhea" id="RHEA-COMP:11605"/>
        <dbReference type="ChEBI" id="CHEBI:15378"/>
        <dbReference type="ChEBI" id="CHEBI:30013"/>
        <dbReference type="ChEBI" id="CHEBI:30616"/>
        <dbReference type="ChEBI" id="CHEBI:61977"/>
        <dbReference type="ChEBI" id="CHEBI:456216"/>
        <dbReference type="EC" id="2.7.11.1"/>
    </reaction>
</comment>
<dbReference type="InterPro" id="IPR000719">
    <property type="entry name" value="Prot_kinase_dom"/>
</dbReference>
<evidence type="ECO:0000313" key="17">
    <source>
        <dbReference type="Proteomes" id="UP000054408"/>
    </source>
</evidence>
<dbReference type="InterPro" id="IPR008271">
    <property type="entry name" value="Ser/Thr_kinase_AS"/>
</dbReference>
<accession>A0A0L0DVA6</accession>
<evidence type="ECO:0000256" key="12">
    <source>
        <dbReference type="PROSITE-ProRule" id="PRU00023"/>
    </source>
</evidence>
<evidence type="ECO:0000256" key="6">
    <source>
        <dbReference type="ARBA" id="ARBA00022741"/>
    </source>
</evidence>
<name>A0A0L0DVA6_THETB</name>
<dbReference type="Pfam" id="PF00023">
    <property type="entry name" value="Ank"/>
    <property type="match status" value="1"/>
</dbReference>
<evidence type="ECO:0000256" key="11">
    <source>
        <dbReference type="ARBA" id="ARBA00048679"/>
    </source>
</evidence>
<dbReference type="PROSITE" id="PS50011">
    <property type="entry name" value="PROTEIN_KINASE_DOM"/>
    <property type="match status" value="1"/>
</dbReference>
<dbReference type="SUPFAM" id="SSF48403">
    <property type="entry name" value="Ankyrin repeat"/>
    <property type="match status" value="1"/>
</dbReference>
<dbReference type="PANTHER" id="PTHR44329">
    <property type="entry name" value="SERINE/THREONINE-PROTEIN KINASE TNNI3K-RELATED"/>
    <property type="match status" value="1"/>
</dbReference>
<gene>
    <name evidence="16" type="ORF">AMSG_02043</name>
</gene>
<dbReference type="eggNOG" id="KOG0192">
    <property type="taxonomic scope" value="Eukaryota"/>
</dbReference>
<dbReference type="PROSITE" id="PS00108">
    <property type="entry name" value="PROTEIN_KINASE_ST"/>
    <property type="match status" value="1"/>
</dbReference>
<dbReference type="Gene3D" id="1.25.40.20">
    <property type="entry name" value="Ankyrin repeat-containing domain"/>
    <property type="match status" value="1"/>
</dbReference>
<evidence type="ECO:0000256" key="10">
    <source>
        <dbReference type="ARBA" id="ARBA00047899"/>
    </source>
</evidence>
<dbReference type="InterPro" id="IPR011009">
    <property type="entry name" value="Kinase-like_dom_sf"/>
</dbReference>
<dbReference type="PRINTS" id="PR01415">
    <property type="entry name" value="ANKYRIN"/>
</dbReference>
<protein>
    <recommendedName>
        <fullName evidence="3">non-specific serine/threonine protein kinase</fullName>
        <ecNumber evidence="3">2.7.11.1</ecNumber>
    </recommendedName>
</protein>
<dbReference type="EMBL" id="GL349440">
    <property type="protein sequence ID" value="KNC56031.1"/>
    <property type="molecule type" value="Genomic_DNA"/>
</dbReference>
<feature type="repeat" description="ANK" evidence="12">
    <location>
        <begin position="31"/>
        <end position="63"/>
    </location>
</feature>
<evidence type="ECO:0000256" key="1">
    <source>
        <dbReference type="ARBA" id="ARBA00004370"/>
    </source>
</evidence>
<feature type="repeat" description="ANK" evidence="12">
    <location>
        <begin position="64"/>
        <end position="97"/>
    </location>
</feature>
<comment type="subcellular location">
    <subcellularLocation>
        <location evidence="1">Membrane</location>
    </subcellularLocation>
</comment>